<dbReference type="PANTHER" id="PTHR15157:SF5">
    <property type="entry name" value="UV RADIATION RESISTANCE-ASSOCIATED GENE PROTEIN"/>
    <property type="match status" value="1"/>
</dbReference>
<dbReference type="AlphaFoldDB" id="A0A8K0JHH0"/>
<dbReference type="GO" id="GO:0000149">
    <property type="term" value="F:SNARE binding"/>
    <property type="evidence" value="ECO:0007669"/>
    <property type="project" value="TreeGrafter"/>
</dbReference>
<comment type="caution">
    <text evidence="4">The sequence shown here is derived from an EMBL/GenBank/DDBJ whole genome shotgun (WGS) entry which is preliminary data.</text>
</comment>
<feature type="region of interest" description="Disordered" evidence="3">
    <location>
        <begin position="44"/>
        <end position="298"/>
    </location>
</feature>
<evidence type="ECO:0008006" key="6">
    <source>
        <dbReference type="Google" id="ProtNLM"/>
    </source>
</evidence>
<evidence type="ECO:0000256" key="2">
    <source>
        <dbReference type="SAM" id="Coils"/>
    </source>
</evidence>
<sequence length="1200" mass="129801">MSASTAGPGDDGTAMDLLSRPRIRHITEIRIHNLDIHAHLAERQEQDGEHKLGPSSPQPEGPGSPVSEYIPRRKSQGSAHSHSLRDVREIAEDRINGSGGGEVAVIEEEPDGEIQSGTSILPELNQRRSISSSSLGRITRSPRLIPRRASSNDTITEQPQPPTPSHLSPQAGSRSFGARPGLVTHGHGHGRSRSRLIVPRPAAIPNEEAEERGDTGGQGVDILQCSGQGESRGKEARAQSKTQAQPHGQAQSRARSGSISSLRSAHHPYHGIHTHHSHNQASTSSGAGTGMGMGGRRERASTIVSQYAIDTAGHVTLTDELGYEKKDIHGATGGNKATNASADVGTASGSEARAGGEKGMDFDFEYNLDEAVLREEKELVRCFVTMVLVEDLRAALKAQEEEEEEDEEEASGKGSICTNGQTGGVDGVVDKGGLSRRLSETKMSRRDSTGVGNANGAVSRVRAGHSTIPASSPEPRSRRGSQTISQSKESPGRSNSTSTPPREARPKFPSSSSVPSPNKNNKSSVNPGSRIRPPASRQNTLRAGSASVSYPGNTSPTRRNSSPSAASPNRLARLASPPNSRLNSPPTSPSLRPGTFVGGKMGSRRASSETTLNGYEEEPANNTLKPATNVKGADSPQRNDIKSKKTHEQKTQPISPFYISPIHRKSLYPTFSGISVASDYADWVGESAGEAAGHRVLLEAWYESRKGVERNITARGETANWRKLEGFGGVVDLTNLREVAEDRIDELPDNTLIVRFSPTPSKAFYLPFSSSDKQDGRSNPYPARRDVQSIVERSMRETKMQKSVDLEGLERLVAVSRILKEGEAEVKAVEERVKMMMDQERREEMIKLHAQKTNANVNLEKRISSLRQANEDVRRACTERRKNLTSRRDRLLQAGEKTADLDRQTDDLEYRVSAEIEDRKSQSPAIYRHRARLVNTLDTIFPIVPLDPSTLLYSILSVPLPIPTDPKSPAPPANIPSNLLPPGIKVDEETTATALGLVAMCVQRLGEMIGEDLLYPVTCLGSRSLVRDNISVITGPRSFPLYSKGIEKYRYEYAIFLLNKDIEMMMIQAGIMIQDPRHTLPNLKTLLLTLASRDRPPVDDAGEAASSVGTRTRGAGSRSMTPSPFAFPSLQAQSQSRPGLTAPDTHPALTHKNHPGSSSQAEPGYNPLLKKGQKQGDTHGGGGYERSASIASLTALTGKT</sequence>
<reference evidence="4" key="1">
    <citation type="submission" date="2020-04" db="EMBL/GenBank/DDBJ databases">
        <title>Analysis of mating type loci in Filobasidium floriforme.</title>
        <authorList>
            <person name="Nowrousian M."/>
        </authorList>
    </citation>
    <scope>NUCLEOTIDE SEQUENCE</scope>
    <source>
        <strain evidence="4">CBS 6242</strain>
    </source>
</reference>
<feature type="compositionally biased region" description="Polar residues" evidence="3">
    <location>
        <begin position="536"/>
        <end position="567"/>
    </location>
</feature>
<dbReference type="OrthoDB" id="72772at2759"/>
<dbReference type="GO" id="GO:0035493">
    <property type="term" value="P:SNARE complex assembly"/>
    <property type="evidence" value="ECO:0007669"/>
    <property type="project" value="TreeGrafter"/>
</dbReference>
<feature type="compositionally biased region" description="Polar residues" evidence="3">
    <location>
        <begin position="1189"/>
        <end position="1200"/>
    </location>
</feature>
<feature type="compositionally biased region" description="Polar residues" evidence="3">
    <location>
        <begin position="480"/>
        <end position="500"/>
    </location>
</feature>
<accession>A0A8K0JHH0</accession>
<gene>
    <name evidence="4" type="ORF">FFLO_05416</name>
</gene>
<keyword evidence="5" id="KW-1185">Reference proteome</keyword>
<protein>
    <recommendedName>
        <fullName evidence="6">UV radiation resistance-associated gene protein</fullName>
    </recommendedName>
</protein>
<evidence type="ECO:0000256" key="3">
    <source>
        <dbReference type="SAM" id="MobiDB-lite"/>
    </source>
</evidence>
<feature type="coiled-coil region" evidence="2">
    <location>
        <begin position="819"/>
        <end position="876"/>
    </location>
</feature>
<dbReference type="EMBL" id="JABELV010000136">
    <property type="protein sequence ID" value="KAG7529776.1"/>
    <property type="molecule type" value="Genomic_DNA"/>
</dbReference>
<name>A0A8K0JHH0_9TREE</name>
<organism evidence="4 5">
    <name type="scientific">Filobasidium floriforme</name>
    <dbReference type="NCBI Taxonomy" id="5210"/>
    <lineage>
        <taxon>Eukaryota</taxon>
        <taxon>Fungi</taxon>
        <taxon>Dikarya</taxon>
        <taxon>Basidiomycota</taxon>
        <taxon>Agaricomycotina</taxon>
        <taxon>Tremellomycetes</taxon>
        <taxon>Filobasidiales</taxon>
        <taxon>Filobasidiaceae</taxon>
        <taxon>Filobasidium</taxon>
    </lineage>
</organism>
<keyword evidence="1 2" id="KW-0175">Coiled coil</keyword>
<feature type="region of interest" description="Disordered" evidence="3">
    <location>
        <begin position="330"/>
        <end position="354"/>
    </location>
</feature>
<dbReference type="GO" id="GO:0000323">
    <property type="term" value="C:lytic vacuole"/>
    <property type="evidence" value="ECO:0007669"/>
    <property type="project" value="TreeGrafter"/>
</dbReference>
<feature type="region of interest" description="Disordered" evidence="3">
    <location>
        <begin position="1094"/>
        <end position="1200"/>
    </location>
</feature>
<evidence type="ECO:0000313" key="4">
    <source>
        <dbReference type="EMBL" id="KAG7529776.1"/>
    </source>
</evidence>
<dbReference type="PANTHER" id="PTHR15157">
    <property type="entry name" value="UV RADIATION RESISTANCE-ASSOCIATED GENE PROTEIN"/>
    <property type="match status" value="1"/>
</dbReference>
<feature type="compositionally biased region" description="Low complexity" evidence="3">
    <location>
        <begin position="127"/>
        <end position="141"/>
    </location>
</feature>
<feature type="compositionally biased region" description="Polar residues" evidence="3">
    <location>
        <begin position="239"/>
        <end position="263"/>
    </location>
</feature>
<feature type="compositionally biased region" description="Basic and acidic residues" evidence="3">
    <location>
        <begin position="83"/>
        <end position="95"/>
    </location>
</feature>
<feature type="compositionally biased region" description="Acidic residues" evidence="3">
    <location>
        <begin position="400"/>
        <end position="409"/>
    </location>
</feature>
<feature type="compositionally biased region" description="Low complexity" evidence="3">
    <location>
        <begin position="509"/>
        <end position="527"/>
    </location>
</feature>
<evidence type="ECO:0000313" key="5">
    <source>
        <dbReference type="Proteomes" id="UP000812966"/>
    </source>
</evidence>
<feature type="compositionally biased region" description="Basic and acidic residues" evidence="3">
    <location>
        <begin position="637"/>
        <end position="650"/>
    </location>
</feature>
<dbReference type="GO" id="GO:0005768">
    <property type="term" value="C:endosome"/>
    <property type="evidence" value="ECO:0007669"/>
    <property type="project" value="TreeGrafter"/>
</dbReference>
<evidence type="ECO:0000256" key="1">
    <source>
        <dbReference type="ARBA" id="ARBA00023054"/>
    </source>
</evidence>
<feature type="compositionally biased region" description="Basic residues" evidence="3">
    <location>
        <begin position="264"/>
        <end position="278"/>
    </location>
</feature>
<feature type="compositionally biased region" description="Polar residues" evidence="3">
    <location>
        <begin position="149"/>
        <end position="158"/>
    </location>
</feature>
<feature type="compositionally biased region" description="Basic and acidic residues" evidence="3">
    <location>
        <begin position="437"/>
        <end position="448"/>
    </location>
</feature>
<proteinExistence type="predicted"/>
<feature type="region of interest" description="Disordered" evidence="3">
    <location>
        <begin position="398"/>
        <end position="652"/>
    </location>
</feature>
<dbReference type="Proteomes" id="UP000812966">
    <property type="component" value="Unassembled WGS sequence"/>
</dbReference>